<evidence type="ECO:0000256" key="4">
    <source>
        <dbReference type="ARBA" id="ARBA00022692"/>
    </source>
</evidence>
<reference evidence="17" key="2">
    <citation type="submission" date="2020-05" db="UniProtKB">
        <authorList>
            <consortium name="EnsemblMetazoa"/>
        </authorList>
    </citation>
    <scope>IDENTIFICATION</scope>
    <source>
        <strain evidence="17">FAR1</strain>
    </source>
</reference>
<evidence type="ECO:0000313" key="18">
    <source>
        <dbReference type="Proteomes" id="UP000075886"/>
    </source>
</evidence>
<keyword evidence="6 15" id="KW-1133">Transmembrane helix</keyword>
<evidence type="ECO:0000256" key="5">
    <source>
        <dbReference type="ARBA" id="ARBA00022968"/>
    </source>
</evidence>
<evidence type="ECO:0000259" key="16">
    <source>
        <dbReference type="Pfam" id="PF00685"/>
    </source>
</evidence>
<comment type="similarity">
    <text evidence="2">Belongs to the sulfotransferase 1 family.</text>
</comment>
<evidence type="ECO:0000256" key="1">
    <source>
        <dbReference type="ARBA" id="ARBA00004394"/>
    </source>
</evidence>
<feature type="binding site" evidence="13">
    <location>
        <position position="218"/>
    </location>
    <ligand>
        <name>3'-phosphoadenylyl sulfate</name>
        <dbReference type="ChEBI" id="CHEBI:58339"/>
    </ligand>
</feature>
<keyword evidence="3" id="KW-0808">Transferase</keyword>
<evidence type="ECO:0000256" key="14">
    <source>
        <dbReference type="PIRSR" id="PIRSR637359-3"/>
    </source>
</evidence>
<feature type="transmembrane region" description="Helical" evidence="15">
    <location>
        <begin position="12"/>
        <end position="35"/>
    </location>
</feature>
<dbReference type="VEuPathDB" id="VectorBase:AFAF007911"/>
<dbReference type="InterPro" id="IPR000863">
    <property type="entry name" value="Sulfotransferase_dom"/>
</dbReference>
<dbReference type="FunFam" id="3.40.50.300:FF:000194">
    <property type="entry name" value="Sulfotransferase"/>
    <property type="match status" value="1"/>
</dbReference>
<evidence type="ECO:0000256" key="15">
    <source>
        <dbReference type="SAM" id="Phobius"/>
    </source>
</evidence>
<keyword evidence="5" id="KW-0735">Signal-anchor</keyword>
<feature type="binding site" evidence="13">
    <location>
        <begin position="129"/>
        <end position="133"/>
    </location>
    <ligand>
        <name>3'-phosphoadenylyl sulfate</name>
        <dbReference type="ChEBI" id="CHEBI:58339"/>
    </ligand>
</feature>
<feature type="binding site" evidence="13">
    <location>
        <begin position="336"/>
        <end position="340"/>
    </location>
    <ligand>
        <name>3'-phosphoadenylyl sulfate</name>
        <dbReference type="ChEBI" id="CHEBI:58339"/>
    </ligand>
</feature>
<protein>
    <recommendedName>
        <fullName evidence="16">Sulfotransferase domain-containing protein</fullName>
    </recommendedName>
</protein>
<proteinExistence type="inferred from homology"/>
<dbReference type="GO" id="GO:0000139">
    <property type="term" value="C:Golgi membrane"/>
    <property type="evidence" value="ECO:0007669"/>
    <property type="project" value="UniProtKB-SubCell"/>
</dbReference>
<dbReference type="InterPro" id="IPR037359">
    <property type="entry name" value="NST/OST"/>
</dbReference>
<dbReference type="EnsemblMetazoa" id="AFAF007911-RA">
    <property type="protein sequence ID" value="AFAF007911-PA"/>
    <property type="gene ID" value="AFAF007911"/>
</dbReference>
<feature type="disulfide bond" evidence="14">
    <location>
        <begin position="319"/>
        <end position="331"/>
    </location>
</feature>
<feature type="binding site" evidence="13">
    <location>
        <position position="210"/>
    </location>
    <ligand>
        <name>3'-phosphoadenylyl sulfate</name>
        <dbReference type="ChEBI" id="CHEBI:58339"/>
    </ligand>
</feature>
<evidence type="ECO:0000256" key="10">
    <source>
        <dbReference type="ARBA" id="ARBA00023180"/>
    </source>
</evidence>
<keyword evidence="4 15" id="KW-0812">Transmembrane</keyword>
<dbReference type="GO" id="GO:0008467">
    <property type="term" value="F:[heparan sulfate]-glucosamine 3-sulfotransferase activity"/>
    <property type="evidence" value="ECO:0007669"/>
    <property type="project" value="TreeGrafter"/>
</dbReference>
<evidence type="ECO:0000256" key="2">
    <source>
        <dbReference type="ARBA" id="ARBA00005771"/>
    </source>
</evidence>
<evidence type="ECO:0000256" key="8">
    <source>
        <dbReference type="ARBA" id="ARBA00023136"/>
    </source>
</evidence>
<dbReference type="EMBL" id="AXCN02002146">
    <property type="status" value="NOT_ANNOTATED_CDS"/>
    <property type="molecule type" value="Genomic_DNA"/>
</dbReference>
<dbReference type="STRING" id="69004.A0A182QDD2"/>
<evidence type="ECO:0000256" key="3">
    <source>
        <dbReference type="ARBA" id="ARBA00022679"/>
    </source>
</evidence>
<evidence type="ECO:0000256" key="13">
    <source>
        <dbReference type="PIRSR" id="PIRSR637359-2"/>
    </source>
</evidence>
<name>A0A182QDD2_9DIPT</name>
<sequence>MHYRQLNRTVAITTGLIMCAVYVLYTFHACLLSGINRSIKQTAAVTMASSTIAITTSAAPAPLPQVRILGSIVRIVPLVDDMTLKQPATTLRLLAPNTTDASPKYRFLRQQGLRPSRHLPDALIIGVKKSGTRALLEFIRLHPDVRAAGCEVHFFDRHYAKGLAWYRHHMPPTIEGQITMEKTPSYFITREAPRRVRHMNPATKLLVVVRDPVTRAISDYTQAKSKKRDMKRFEELAFTNGSTGGVVDTSWGPVRIGVYAKYLERWLEHFPPAQLLFVSGERLIADPAVEMGRVQDFLGLKRVVNEKHFYFNSTKGFPCLLKSEERSSPHCLGKTKGRNHPRIDGVAIDRLREFYRPFNQKFYHLTGINFGWP</sequence>
<evidence type="ECO:0000256" key="11">
    <source>
        <dbReference type="ARBA" id="ARBA00060399"/>
    </source>
</evidence>
<feature type="domain" description="Sulfotransferase" evidence="16">
    <location>
        <begin position="120"/>
        <end position="356"/>
    </location>
</feature>
<keyword evidence="9 14" id="KW-1015">Disulfide bond</keyword>
<dbReference type="Pfam" id="PF00685">
    <property type="entry name" value="Sulfotransfer_1"/>
    <property type="match status" value="1"/>
</dbReference>
<keyword evidence="8 15" id="KW-0472">Membrane</keyword>
<organism evidence="17 18">
    <name type="scientific">Anopheles farauti</name>
    <dbReference type="NCBI Taxonomy" id="69004"/>
    <lineage>
        <taxon>Eukaryota</taxon>
        <taxon>Metazoa</taxon>
        <taxon>Ecdysozoa</taxon>
        <taxon>Arthropoda</taxon>
        <taxon>Hexapoda</taxon>
        <taxon>Insecta</taxon>
        <taxon>Pterygota</taxon>
        <taxon>Neoptera</taxon>
        <taxon>Endopterygota</taxon>
        <taxon>Diptera</taxon>
        <taxon>Nematocera</taxon>
        <taxon>Culicoidea</taxon>
        <taxon>Culicidae</taxon>
        <taxon>Anophelinae</taxon>
        <taxon>Anopheles</taxon>
    </lineage>
</organism>
<dbReference type="InterPro" id="IPR027417">
    <property type="entry name" value="P-loop_NTPase"/>
</dbReference>
<keyword evidence="10" id="KW-0325">Glycoprotein</keyword>
<dbReference type="PANTHER" id="PTHR10605:SF72">
    <property type="entry name" value="HEPARAN SULFATE 3-O SULFOTRANSFERASE-B, ISOFORM A"/>
    <property type="match status" value="1"/>
</dbReference>
<evidence type="ECO:0000256" key="7">
    <source>
        <dbReference type="ARBA" id="ARBA00023034"/>
    </source>
</evidence>
<comment type="subcellular location">
    <subcellularLocation>
        <location evidence="11">Endomembrane system</location>
        <topology evidence="11">Single-pass type II membrane protein</topology>
    </subcellularLocation>
    <subcellularLocation>
        <location evidence="1">Golgi apparatus membrane</location>
    </subcellularLocation>
</comment>
<evidence type="ECO:0000256" key="12">
    <source>
        <dbReference type="PIRSR" id="PIRSR637359-1"/>
    </source>
</evidence>
<evidence type="ECO:0000256" key="9">
    <source>
        <dbReference type="ARBA" id="ARBA00023157"/>
    </source>
</evidence>
<dbReference type="Proteomes" id="UP000075886">
    <property type="component" value="Unassembled WGS sequence"/>
</dbReference>
<dbReference type="Gene3D" id="3.40.50.300">
    <property type="entry name" value="P-loop containing nucleotide triphosphate hydrolases"/>
    <property type="match status" value="1"/>
</dbReference>
<keyword evidence="7" id="KW-0333">Golgi apparatus</keyword>
<evidence type="ECO:0000313" key="17">
    <source>
        <dbReference type="EnsemblMetazoa" id="AFAF007911-PA"/>
    </source>
</evidence>
<evidence type="ECO:0000256" key="6">
    <source>
        <dbReference type="ARBA" id="ARBA00022989"/>
    </source>
</evidence>
<keyword evidence="18" id="KW-1185">Reference proteome</keyword>
<dbReference type="PANTHER" id="PTHR10605">
    <property type="entry name" value="HEPARAN SULFATE SULFOTRANSFERASE"/>
    <property type="match status" value="1"/>
</dbReference>
<dbReference type="SUPFAM" id="SSF52540">
    <property type="entry name" value="P-loop containing nucleoside triphosphate hydrolases"/>
    <property type="match status" value="1"/>
</dbReference>
<accession>A0A182QDD2</accession>
<reference evidence="18" key="1">
    <citation type="submission" date="2014-01" db="EMBL/GenBank/DDBJ databases">
        <title>The Genome Sequence of Anopheles farauti FAR1 (V2).</title>
        <authorList>
            <consortium name="The Broad Institute Genomics Platform"/>
            <person name="Neafsey D.E."/>
            <person name="Besansky N."/>
            <person name="Howell P."/>
            <person name="Walton C."/>
            <person name="Young S.K."/>
            <person name="Zeng Q."/>
            <person name="Gargeya S."/>
            <person name="Fitzgerald M."/>
            <person name="Haas B."/>
            <person name="Abouelleil A."/>
            <person name="Allen A.W."/>
            <person name="Alvarado L."/>
            <person name="Arachchi H.M."/>
            <person name="Berlin A.M."/>
            <person name="Chapman S.B."/>
            <person name="Gainer-Dewar J."/>
            <person name="Goldberg J."/>
            <person name="Griggs A."/>
            <person name="Gujja S."/>
            <person name="Hansen M."/>
            <person name="Howarth C."/>
            <person name="Imamovic A."/>
            <person name="Ireland A."/>
            <person name="Larimer J."/>
            <person name="McCowan C."/>
            <person name="Murphy C."/>
            <person name="Pearson M."/>
            <person name="Poon T.W."/>
            <person name="Priest M."/>
            <person name="Roberts A."/>
            <person name="Saif S."/>
            <person name="Shea T."/>
            <person name="Sisk P."/>
            <person name="Sykes S."/>
            <person name="Wortman J."/>
            <person name="Nusbaum C."/>
            <person name="Birren B."/>
        </authorList>
    </citation>
    <scope>NUCLEOTIDE SEQUENCE [LARGE SCALE GENOMIC DNA]</scope>
    <source>
        <strain evidence="18">FAR1</strain>
    </source>
</reference>
<dbReference type="AlphaFoldDB" id="A0A182QDD2"/>
<feature type="active site" description="For sulfotransferase activity" evidence="12">
    <location>
        <position position="129"/>
    </location>
</feature>